<dbReference type="GO" id="GO:0005385">
    <property type="term" value="F:zinc ion transmembrane transporter activity"/>
    <property type="evidence" value="ECO:0007669"/>
    <property type="project" value="TreeGrafter"/>
</dbReference>
<dbReference type="AlphaFoldDB" id="A0A379FF55"/>
<reference evidence="8 9" key="1">
    <citation type="submission" date="2018-06" db="EMBL/GenBank/DDBJ databases">
        <authorList>
            <consortium name="Pathogen Informatics"/>
            <person name="Doyle S."/>
        </authorList>
    </citation>
    <scope>NUCLEOTIDE SEQUENCE [LARGE SCALE GENOMIC DNA]</scope>
    <source>
        <strain evidence="8 9">NCTC11938</strain>
    </source>
</reference>
<evidence type="ECO:0000313" key="9">
    <source>
        <dbReference type="Proteomes" id="UP000254191"/>
    </source>
</evidence>
<proteinExistence type="predicted"/>
<dbReference type="PANTHER" id="PTHR11562:SF17">
    <property type="entry name" value="RE54080P-RELATED"/>
    <property type="match status" value="1"/>
</dbReference>
<keyword evidence="4 6" id="KW-1133">Transmembrane helix</keyword>
<evidence type="ECO:0000259" key="7">
    <source>
        <dbReference type="Pfam" id="PF01545"/>
    </source>
</evidence>
<protein>
    <submittedName>
        <fullName evidence="8">Cation efflux protein</fullName>
    </submittedName>
</protein>
<evidence type="ECO:0000256" key="1">
    <source>
        <dbReference type="ARBA" id="ARBA00004141"/>
    </source>
</evidence>
<evidence type="ECO:0000256" key="6">
    <source>
        <dbReference type="SAM" id="Phobius"/>
    </source>
</evidence>
<dbReference type="Gene3D" id="1.20.1510.10">
    <property type="entry name" value="Cation efflux protein transmembrane domain"/>
    <property type="match status" value="1"/>
</dbReference>
<dbReference type="InterPro" id="IPR058533">
    <property type="entry name" value="Cation_efflux_TM"/>
</dbReference>
<evidence type="ECO:0000256" key="5">
    <source>
        <dbReference type="ARBA" id="ARBA00023136"/>
    </source>
</evidence>
<accession>A0A379FF55</accession>
<evidence type="ECO:0000256" key="2">
    <source>
        <dbReference type="ARBA" id="ARBA00022692"/>
    </source>
</evidence>
<feature type="domain" description="Cation efflux protein transmembrane" evidence="7">
    <location>
        <begin position="18"/>
        <end position="71"/>
    </location>
</feature>
<evidence type="ECO:0000256" key="4">
    <source>
        <dbReference type="ARBA" id="ARBA00022989"/>
    </source>
</evidence>
<keyword evidence="3" id="KW-0862">Zinc</keyword>
<dbReference type="EMBL" id="UGTS01000003">
    <property type="protein sequence ID" value="SUC18253.1"/>
    <property type="molecule type" value="Genomic_DNA"/>
</dbReference>
<dbReference type="InterPro" id="IPR027469">
    <property type="entry name" value="Cation_efflux_TMD_sf"/>
</dbReference>
<gene>
    <name evidence="8" type="primary">czcD_2</name>
    <name evidence="8" type="ORF">NCTC11938_00571</name>
</gene>
<keyword evidence="3" id="KW-0864">Zinc transport</keyword>
<name>A0A379FF55_PROMI</name>
<dbReference type="GO" id="GO:0005886">
    <property type="term" value="C:plasma membrane"/>
    <property type="evidence" value="ECO:0007669"/>
    <property type="project" value="TreeGrafter"/>
</dbReference>
<dbReference type="InterPro" id="IPR050681">
    <property type="entry name" value="CDF/SLC30A"/>
</dbReference>
<comment type="subcellular location">
    <subcellularLocation>
        <location evidence="1">Membrane</location>
        <topology evidence="1">Multi-pass membrane protein</topology>
    </subcellularLocation>
</comment>
<evidence type="ECO:0000313" key="8">
    <source>
        <dbReference type="EMBL" id="SUC18253.1"/>
    </source>
</evidence>
<keyword evidence="3" id="KW-0406">Ion transport</keyword>
<keyword evidence="5 6" id="KW-0472">Membrane</keyword>
<evidence type="ECO:0000256" key="3">
    <source>
        <dbReference type="ARBA" id="ARBA00022906"/>
    </source>
</evidence>
<feature type="transmembrane region" description="Helical" evidence="6">
    <location>
        <begin position="50"/>
        <end position="68"/>
    </location>
</feature>
<dbReference type="SUPFAM" id="SSF161111">
    <property type="entry name" value="Cation efflux protein transmembrane domain-like"/>
    <property type="match status" value="1"/>
</dbReference>
<organism evidence="8 9">
    <name type="scientific">Proteus mirabilis</name>
    <dbReference type="NCBI Taxonomy" id="584"/>
    <lineage>
        <taxon>Bacteria</taxon>
        <taxon>Pseudomonadati</taxon>
        <taxon>Pseudomonadota</taxon>
        <taxon>Gammaproteobacteria</taxon>
        <taxon>Enterobacterales</taxon>
        <taxon>Morganellaceae</taxon>
        <taxon>Proteus</taxon>
    </lineage>
</organism>
<dbReference type="Proteomes" id="UP000254191">
    <property type="component" value="Unassembled WGS sequence"/>
</dbReference>
<keyword evidence="3" id="KW-0813">Transport</keyword>
<feature type="transmembrane region" description="Helical" evidence="6">
    <location>
        <begin position="18"/>
        <end position="38"/>
    </location>
</feature>
<keyword evidence="2 6" id="KW-0812">Transmembrane</keyword>
<dbReference type="Pfam" id="PF01545">
    <property type="entry name" value="Cation_efflux"/>
    <property type="match status" value="1"/>
</dbReference>
<sequence length="89" mass="9868">MSAGHEHGDVKALPESRLLIAFALTGSFMVIEFIGGYLTESLALISDAMHMMTDAFALLLALIAIHAGRKQQIYSELMAMLVLKYWLLR</sequence>
<dbReference type="PANTHER" id="PTHR11562">
    <property type="entry name" value="CATION EFFLUX PROTEIN/ ZINC TRANSPORTER"/>
    <property type="match status" value="1"/>
</dbReference>